<protein>
    <submittedName>
        <fullName evidence="3">Uncharacterized protein</fullName>
    </submittedName>
</protein>
<evidence type="ECO:0000313" key="2">
    <source>
        <dbReference type="Proteomes" id="UP000887574"/>
    </source>
</evidence>
<feature type="compositionally biased region" description="Basic and acidic residues" evidence="1">
    <location>
        <begin position="199"/>
        <end position="217"/>
    </location>
</feature>
<name>A0A915DZL1_9BILA</name>
<dbReference type="WBParaSite" id="jg25129">
    <property type="protein sequence ID" value="jg25129"/>
    <property type="gene ID" value="jg25129"/>
</dbReference>
<proteinExistence type="predicted"/>
<evidence type="ECO:0000313" key="3">
    <source>
        <dbReference type="WBParaSite" id="jg25129"/>
    </source>
</evidence>
<dbReference type="AlphaFoldDB" id="A0A915DZL1"/>
<reference evidence="3" key="1">
    <citation type="submission" date="2022-11" db="UniProtKB">
        <authorList>
            <consortium name="WormBaseParasite"/>
        </authorList>
    </citation>
    <scope>IDENTIFICATION</scope>
</reference>
<sequence length="421" mass="47786">MGICIYTKNWCSNRNRFWLRNFTQLAFTILICGSLLVCAQEEPFASDVEGLSEGADKRSGARPFQLVLEDKLPIVSRRQTRWGRSFQQDKRGGGRNFQLTAEEKRGGGRNFQFTEQKRAGGRHFQSFTNEDYKRAGGRAFAPSDLDKRGGARPFEMNAEDKRAGGRAFQSEGKRAGGRNFQSYASDEDKRGGARSFSPVDDKRAGGRAFRPDEDKRGGARAFSPIEDKRVEEELLVKWKTNAQVAGLFERQVKRSERWPSFTPYAIDVDYFGGNKRAGARPFFGDSGWKRAGGRYFSRHFYNGMDDGGFGFRKRGGARPMYKRAGGRAFFGGGFGDATPYYSRNFYPEYMKKAPYLFDDDSSDKVGISSPIQSNSFLSELKRTQEQPAYWSEQEKRAGGRTFPIDEDDSVEKRMLVEISRY</sequence>
<keyword evidence="2" id="KW-1185">Reference proteome</keyword>
<evidence type="ECO:0000256" key="1">
    <source>
        <dbReference type="SAM" id="MobiDB-lite"/>
    </source>
</evidence>
<feature type="region of interest" description="Disordered" evidence="1">
    <location>
        <begin position="135"/>
        <end position="221"/>
    </location>
</feature>
<accession>A0A915DZL1</accession>
<organism evidence="2 3">
    <name type="scientific">Ditylenchus dipsaci</name>
    <dbReference type="NCBI Taxonomy" id="166011"/>
    <lineage>
        <taxon>Eukaryota</taxon>
        <taxon>Metazoa</taxon>
        <taxon>Ecdysozoa</taxon>
        <taxon>Nematoda</taxon>
        <taxon>Chromadorea</taxon>
        <taxon>Rhabditida</taxon>
        <taxon>Tylenchina</taxon>
        <taxon>Tylenchomorpha</taxon>
        <taxon>Sphaerularioidea</taxon>
        <taxon>Anguinidae</taxon>
        <taxon>Anguininae</taxon>
        <taxon>Ditylenchus</taxon>
    </lineage>
</organism>
<dbReference type="Proteomes" id="UP000887574">
    <property type="component" value="Unplaced"/>
</dbReference>